<proteinExistence type="predicted"/>
<dbReference type="EMBL" id="WIXE01012232">
    <property type="protein sequence ID" value="KAK5976075.1"/>
    <property type="molecule type" value="Genomic_DNA"/>
</dbReference>
<name>A0AAN8FT20_TRICO</name>
<feature type="signal peptide" evidence="1">
    <location>
        <begin position="1"/>
        <end position="18"/>
    </location>
</feature>
<sequence>MMMLILLNILLGIVPSEPSLVNSDYKVDNYGCNYGEFVLQPFGEITNSSLRSFLLRKLGAIANTDCVQSYQLKINEDGSPFYVFRINRQTKFSRSFTVCGVVTVNDGDFMWKACDEAKLKNHFEKCDSEDGPEEHPHEVAIIDLKPRL</sequence>
<keyword evidence="1" id="KW-0732">Signal</keyword>
<protein>
    <submittedName>
        <fullName evidence="2">Uncharacterized protein</fullName>
    </submittedName>
</protein>
<dbReference type="AlphaFoldDB" id="A0AAN8FT20"/>
<evidence type="ECO:0000256" key="1">
    <source>
        <dbReference type="SAM" id="SignalP"/>
    </source>
</evidence>
<organism evidence="2 3">
    <name type="scientific">Trichostrongylus colubriformis</name>
    <name type="common">Black scour worm</name>
    <dbReference type="NCBI Taxonomy" id="6319"/>
    <lineage>
        <taxon>Eukaryota</taxon>
        <taxon>Metazoa</taxon>
        <taxon>Ecdysozoa</taxon>
        <taxon>Nematoda</taxon>
        <taxon>Chromadorea</taxon>
        <taxon>Rhabditida</taxon>
        <taxon>Rhabditina</taxon>
        <taxon>Rhabditomorpha</taxon>
        <taxon>Strongyloidea</taxon>
        <taxon>Trichostrongylidae</taxon>
        <taxon>Trichostrongylus</taxon>
    </lineage>
</organism>
<reference evidence="2 3" key="1">
    <citation type="submission" date="2019-10" db="EMBL/GenBank/DDBJ databases">
        <title>Assembly and Annotation for the nematode Trichostrongylus colubriformis.</title>
        <authorList>
            <person name="Martin J."/>
        </authorList>
    </citation>
    <scope>NUCLEOTIDE SEQUENCE [LARGE SCALE GENOMIC DNA]</scope>
    <source>
        <strain evidence="2">G859</strain>
        <tissue evidence="2">Whole worm</tissue>
    </source>
</reference>
<comment type="caution">
    <text evidence="2">The sequence shown here is derived from an EMBL/GenBank/DDBJ whole genome shotgun (WGS) entry which is preliminary data.</text>
</comment>
<dbReference type="Proteomes" id="UP001331761">
    <property type="component" value="Unassembled WGS sequence"/>
</dbReference>
<keyword evidence="3" id="KW-1185">Reference proteome</keyword>
<evidence type="ECO:0000313" key="2">
    <source>
        <dbReference type="EMBL" id="KAK5976075.1"/>
    </source>
</evidence>
<evidence type="ECO:0000313" key="3">
    <source>
        <dbReference type="Proteomes" id="UP001331761"/>
    </source>
</evidence>
<gene>
    <name evidence="2" type="ORF">GCK32_005706</name>
</gene>
<feature type="chain" id="PRO_5043002493" evidence="1">
    <location>
        <begin position="19"/>
        <end position="148"/>
    </location>
</feature>
<accession>A0AAN8FT20</accession>